<keyword evidence="3" id="KW-1185">Reference proteome</keyword>
<reference evidence="2 3" key="1">
    <citation type="submission" date="2019-05" db="EMBL/GenBank/DDBJ databases">
        <title>Another draft genome of Portunus trituberculatus and its Hox gene families provides insights of decapod evolution.</title>
        <authorList>
            <person name="Jeong J.-H."/>
            <person name="Song I."/>
            <person name="Kim S."/>
            <person name="Choi T."/>
            <person name="Kim D."/>
            <person name="Ryu S."/>
            <person name="Kim W."/>
        </authorList>
    </citation>
    <scope>NUCLEOTIDE SEQUENCE [LARGE SCALE GENOMIC DNA]</scope>
    <source>
        <tissue evidence="2">Muscle</tissue>
    </source>
</reference>
<organism evidence="2 3">
    <name type="scientific">Portunus trituberculatus</name>
    <name type="common">Swimming crab</name>
    <name type="synonym">Neptunus trituberculatus</name>
    <dbReference type="NCBI Taxonomy" id="210409"/>
    <lineage>
        <taxon>Eukaryota</taxon>
        <taxon>Metazoa</taxon>
        <taxon>Ecdysozoa</taxon>
        <taxon>Arthropoda</taxon>
        <taxon>Crustacea</taxon>
        <taxon>Multicrustacea</taxon>
        <taxon>Malacostraca</taxon>
        <taxon>Eumalacostraca</taxon>
        <taxon>Eucarida</taxon>
        <taxon>Decapoda</taxon>
        <taxon>Pleocyemata</taxon>
        <taxon>Brachyura</taxon>
        <taxon>Eubrachyura</taxon>
        <taxon>Portunoidea</taxon>
        <taxon>Portunidae</taxon>
        <taxon>Portuninae</taxon>
        <taxon>Portunus</taxon>
    </lineage>
</organism>
<evidence type="ECO:0000313" key="2">
    <source>
        <dbReference type="EMBL" id="MPC95668.1"/>
    </source>
</evidence>
<accession>A0A5B7JRK3</accession>
<protein>
    <submittedName>
        <fullName evidence="2">Uncharacterized protein</fullName>
    </submittedName>
</protein>
<dbReference type="Proteomes" id="UP000324222">
    <property type="component" value="Unassembled WGS sequence"/>
</dbReference>
<gene>
    <name evidence="2" type="ORF">E2C01_090888</name>
</gene>
<proteinExistence type="predicted"/>
<sequence>MVQYEQNLLEGRKGVRGRRKREKGGSEAGRGQAAEERRVQAIIKDDYTDHSLFTAIRGAGEKTKSWCQFSRATTQMVSLLLYRAQRGPSDGAPFDNP</sequence>
<comment type="caution">
    <text evidence="2">The sequence shown here is derived from an EMBL/GenBank/DDBJ whole genome shotgun (WGS) entry which is preliminary data.</text>
</comment>
<evidence type="ECO:0000313" key="3">
    <source>
        <dbReference type="Proteomes" id="UP000324222"/>
    </source>
</evidence>
<evidence type="ECO:0000256" key="1">
    <source>
        <dbReference type="SAM" id="MobiDB-lite"/>
    </source>
</evidence>
<name>A0A5B7JRK3_PORTR</name>
<dbReference type="AlphaFoldDB" id="A0A5B7JRK3"/>
<feature type="region of interest" description="Disordered" evidence="1">
    <location>
        <begin position="1"/>
        <end position="36"/>
    </location>
</feature>
<dbReference type="EMBL" id="VSRR010103067">
    <property type="protein sequence ID" value="MPC95668.1"/>
    <property type="molecule type" value="Genomic_DNA"/>
</dbReference>